<sequence length="77" mass="8798">MLRLIKVAKIVLSKRFQQQSYCMIDLTRCRSVYTSSIGEGAGFLHMLSNYQADKSNRIAPLKSLVNILNRAVEKNYC</sequence>
<reference evidence="1" key="2">
    <citation type="submission" date="2022-08" db="UniProtKB">
        <authorList>
            <consortium name="EnsemblMetazoa"/>
        </authorList>
    </citation>
    <scope>IDENTIFICATION</scope>
    <source>
        <strain evidence="1">STECLA/ALBI9_A</strain>
    </source>
</reference>
<organism evidence="1 2">
    <name type="scientific">Anopheles albimanus</name>
    <name type="common">New world malaria mosquito</name>
    <dbReference type="NCBI Taxonomy" id="7167"/>
    <lineage>
        <taxon>Eukaryota</taxon>
        <taxon>Metazoa</taxon>
        <taxon>Ecdysozoa</taxon>
        <taxon>Arthropoda</taxon>
        <taxon>Hexapoda</taxon>
        <taxon>Insecta</taxon>
        <taxon>Pterygota</taxon>
        <taxon>Neoptera</taxon>
        <taxon>Endopterygota</taxon>
        <taxon>Diptera</taxon>
        <taxon>Nematocera</taxon>
        <taxon>Culicoidea</taxon>
        <taxon>Culicidae</taxon>
        <taxon>Anophelinae</taxon>
        <taxon>Anopheles</taxon>
    </lineage>
</organism>
<evidence type="ECO:0000313" key="1">
    <source>
        <dbReference type="EnsemblMetazoa" id="AALB014724-PA"/>
    </source>
</evidence>
<proteinExistence type="predicted"/>
<accession>A0A8W7K4Z9</accession>
<name>A0A8W7K4Z9_ANOAL</name>
<protein>
    <submittedName>
        <fullName evidence="1">Uncharacterized protein</fullName>
    </submittedName>
</protein>
<dbReference type="AlphaFoldDB" id="A0A8W7K4Z9"/>
<keyword evidence="2" id="KW-1185">Reference proteome</keyword>
<reference evidence="1 2" key="1">
    <citation type="journal article" date="2017" name="G3 (Bethesda)">
        <title>The Physical Genome Mapping of Anopheles albimanus Corrected Scaffold Misassemblies and Identified Interarm Rearrangements in Genus Anopheles.</title>
        <authorList>
            <person name="Artemov G.N."/>
            <person name="Peery A.N."/>
            <person name="Jiang X."/>
            <person name="Tu Z."/>
            <person name="Stegniy V.N."/>
            <person name="Sharakhova M.V."/>
            <person name="Sharakhov I.V."/>
        </authorList>
    </citation>
    <scope>NUCLEOTIDE SEQUENCE [LARGE SCALE GENOMIC DNA]</scope>
    <source>
        <strain evidence="1 2">ALBI9_A</strain>
    </source>
</reference>
<dbReference type="Proteomes" id="UP000069272">
    <property type="component" value="Chromosome 2L"/>
</dbReference>
<evidence type="ECO:0000313" key="2">
    <source>
        <dbReference type="Proteomes" id="UP000069272"/>
    </source>
</evidence>
<dbReference type="EnsemblMetazoa" id="AALB014724-RA">
    <property type="protein sequence ID" value="AALB014724-PA"/>
    <property type="gene ID" value="AALB014724"/>
</dbReference>